<sequence length="88" mass="9984">MLATVTAMGMAMTSLQFWKRAEENKGKRGAIFKVPEKLRSVYSMFPADDNNKTVALSTTLVSTITDEFTEANNDLIDMGRRLRAFWVF</sequence>
<comment type="caution">
    <text evidence="1">The sequence shown here is derived from an EMBL/GenBank/DDBJ whole genome shotgun (WGS) entry which is preliminary data.</text>
</comment>
<gene>
    <name evidence="1" type="ORF">TIFTF001_016808</name>
</gene>
<organism evidence="1 2">
    <name type="scientific">Ficus carica</name>
    <name type="common">Common fig</name>
    <dbReference type="NCBI Taxonomy" id="3494"/>
    <lineage>
        <taxon>Eukaryota</taxon>
        <taxon>Viridiplantae</taxon>
        <taxon>Streptophyta</taxon>
        <taxon>Embryophyta</taxon>
        <taxon>Tracheophyta</taxon>
        <taxon>Spermatophyta</taxon>
        <taxon>Magnoliopsida</taxon>
        <taxon>eudicotyledons</taxon>
        <taxon>Gunneridae</taxon>
        <taxon>Pentapetalae</taxon>
        <taxon>rosids</taxon>
        <taxon>fabids</taxon>
        <taxon>Rosales</taxon>
        <taxon>Moraceae</taxon>
        <taxon>Ficeae</taxon>
        <taxon>Ficus</taxon>
    </lineage>
</organism>
<keyword evidence="2" id="KW-1185">Reference proteome</keyword>
<reference evidence="1" key="1">
    <citation type="submission" date="2023-07" db="EMBL/GenBank/DDBJ databases">
        <title>draft genome sequence of fig (Ficus carica).</title>
        <authorList>
            <person name="Takahashi T."/>
            <person name="Nishimura K."/>
        </authorList>
    </citation>
    <scope>NUCLEOTIDE SEQUENCE</scope>
</reference>
<name>A0AA88AK57_FICCA</name>
<evidence type="ECO:0000313" key="2">
    <source>
        <dbReference type="Proteomes" id="UP001187192"/>
    </source>
</evidence>
<dbReference type="Proteomes" id="UP001187192">
    <property type="component" value="Unassembled WGS sequence"/>
</dbReference>
<dbReference type="AlphaFoldDB" id="A0AA88AK57"/>
<accession>A0AA88AK57</accession>
<dbReference type="EMBL" id="BTGU01000026">
    <property type="protein sequence ID" value="GMN47623.1"/>
    <property type="molecule type" value="Genomic_DNA"/>
</dbReference>
<proteinExistence type="predicted"/>
<evidence type="ECO:0000313" key="1">
    <source>
        <dbReference type="EMBL" id="GMN47623.1"/>
    </source>
</evidence>
<protein>
    <submittedName>
        <fullName evidence="1">Uncharacterized protein</fullName>
    </submittedName>
</protein>